<feature type="region of interest" description="Disordered" evidence="1">
    <location>
        <begin position="84"/>
        <end position="351"/>
    </location>
</feature>
<feature type="region of interest" description="Disordered" evidence="1">
    <location>
        <begin position="645"/>
        <end position="727"/>
    </location>
</feature>
<reference evidence="3" key="1">
    <citation type="submission" date="2023-10" db="EMBL/GenBank/DDBJ databases">
        <authorList>
            <person name="Hackl T."/>
        </authorList>
    </citation>
    <scope>NUCLEOTIDE SEQUENCE</scope>
</reference>
<feature type="compositionally biased region" description="Basic and acidic residues" evidence="1">
    <location>
        <begin position="38"/>
        <end position="50"/>
    </location>
</feature>
<dbReference type="InterPro" id="IPR003265">
    <property type="entry name" value="HhH-GPD_domain"/>
</dbReference>
<evidence type="ECO:0000259" key="2">
    <source>
        <dbReference type="SMART" id="SM00478"/>
    </source>
</evidence>
<dbReference type="AlphaFoldDB" id="A0AAI8VG58"/>
<comment type="caution">
    <text evidence="3">The sequence shown here is derived from an EMBL/GenBank/DDBJ whole genome shotgun (WGS) entry which is preliminary data.</text>
</comment>
<dbReference type="InterPro" id="IPR011257">
    <property type="entry name" value="DNA_glycosylase"/>
</dbReference>
<protein>
    <submittedName>
        <fullName evidence="3">Uu.00g111980.m01.CDS01</fullName>
    </submittedName>
</protein>
<feature type="compositionally biased region" description="Basic residues" evidence="1">
    <location>
        <begin position="295"/>
        <end position="304"/>
    </location>
</feature>
<dbReference type="EMBL" id="CAUWAG010000006">
    <property type="protein sequence ID" value="CAJ2503804.1"/>
    <property type="molecule type" value="Genomic_DNA"/>
</dbReference>
<dbReference type="GO" id="GO:0006285">
    <property type="term" value="P:base-excision repair, AP site formation"/>
    <property type="evidence" value="ECO:0007669"/>
    <property type="project" value="UniProtKB-ARBA"/>
</dbReference>
<feature type="compositionally biased region" description="Acidic residues" evidence="1">
    <location>
        <begin position="656"/>
        <end position="705"/>
    </location>
</feature>
<keyword evidence="4" id="KW-1185">Reference proteome</keyword>
<dbReference type="Gene3D" id="1.10.340.30">
    <property type="entry name" value="Hypothetical protein, domain 2"/>
    <property type="match status" value="1"/>
</dbReference>
<organism evidence="3 4">
    <name type="scientific">Anthostomella pinea</name>
    <dbReference type="NCBI Taxonomy" id="933095"/>
    <lineage>
        <taxon>Eukaryota</taxon>
        <taxon>Fungi</taxon>
        <taxon>Dikarya</taxon>
        <taxon>Ascomycota</taxon>
        <taxon>Pezizomycotina</taxon>
        <taxon>Sordariomycetes</taxon>
        <taxon>Xylariomycetidae</taxon>
        <taxon>Xylariales</taxon>
        <taxon>Xylariaceae</taxon>
        <taxon>Anthostomella</taxon>
    </lineage>
</organism>
<dbReference type="GO" id="GO:0000702">
    <property type="term" value="F:oxidized base lesion DNA N-glycosylase activity"/>
    <property type="evidence" value="ECO:0007669"/>
    <property type="project" value="UniProtKB-ARBA"/>
</dbReference>
<feature type="compositionally biased region" description="Acidic residues" evidence="1">
    <location>
        <begin position="217"/>
        <end position="230"/>
    </location>
</feature>
<feature type="compositionally biased region" description="Low complexity" evidence="1">
    <location>
        <begin position="708"/>
        <end position="727"/>
    </location>
</feature>
<dbReference type="PANTHER" id="PTHR47203:SF1">
    <property type="entry name" value="HYPOTHETICAL BASE EXCISION DNA REPAIR PROTEIN (EUROFUNG)"/>
    <property type="match status" value="1"/>
</dbReference>
<feature type="compositionally biased region" description="Basic and acidic residues" evidence="1">
    <location>
        <begin position="184"/>
        <end position="196"/>
    </location>
</feature>
<sequence>MPPKRGRKTPAVPVRGGWDVLPHNMGTVPASTGVRTPASKETRTETRAEVAEEDQMEPVIDATVHQGRQLRPRKAGVATESVIAVAPADGEGPKETQTETPAKAIEEDKEKSVIDDSIHHGRQLRPRKARDVAESTFTANPAAIERGTKKRKRRTVIPWVESDDEGERADQVPKPKAQRRKPTKKPDIDQDIKDGDAEQIAEPKKRKRQTAKKSDIVDIDQVFEDDDVDQAAEPKKQKRQAAKKPDIDELFHDFEYNNAEQAANPKKRKRQAAKKFDIDNVDQDLEDNDFEQAAKPKKRKHKATKKSDIDQDFKDDDDEQVTKAKKKPAKKANPYGLMPGQTPFPDHEAPTAEQCEEVYRLLATLHDDVQPQAPEVIPAPSLEVTGCGEVPFVLDALIRTLLSGATTFANAAKMLTGLIEKYGVLEEGPGKGSIHWNKVRLSPMEEVAAAIRAGGLATIKAKSIKAILDMVHQENAERRAAYIAEKETGQQANILGAPEKTDGQKELEILKAEQDILSLDHLRGLSADEAMQEFIKYPGVGVKTAACVILFCLQMPCFAVDTHVHKFSHWLGWAPEKSTENQVFMHLEVRCPEKLKYGLHQLFIRHGQTCGKCKRATAEGTEEWKAIECPLEHLLDRFDKRQTKALPKPKKRVKTEDEDVDVKEEEAKEEEEVKEEEVKEEEEVTKEEKEEEEVTKEEKEEEDAQMEAGAQASASLLLVASSSAHSE</sequence>
<feature type="compositionally biased region" description="Basic and acidic residues" evidence="1">
    <location>
        <begin position="104"/>
        <end position="119"/>
    </location>
</feature>
<evidence type="ECO:0000256" key="1">
    <source>
        <dbReference type="SAM" id="MobiDB-lite"/>
    </source>
</evidence>
<evidence type="ECO:0000313" key="3">
    <source>
        <dbReference type="EMBL" id="CAJ2503804.1"/>
    </source>
</evidence>
<feature type="region of interest" description="Disordered" evidence="1">
    <location>
        <begin position="1"/>
        <end position="58"/>
    </location>
</feature>
<proteinExistence type="predicted"/>
<dbReference type="Proteomes" id="UP001295740">
    <property type="component" value="Unassembled WGS sequence"/>
</dbReference>
<dbReference type="PANTHER" id="PTHR47203">
    <property type="match status" value="1"/>
</dbReference>
<name>A0AAI8VG58_9PEZI</name>
<gene>
    <name evidence="3" type="ORF">KHLLAP_LOCUS4272</name>
</gene>
<dbReference type="CDD" id="cd00056">
    <property type="entry name" value="ENDO3c"/>
    <property type="match status" value="1"/>
</dbReference>
<dbReference type="Gene3D" id="1.10.1670.10">
    <property type="entry name" value="Helix-hairpin-Helix base-excision DNA repair enzymes (C-terminal)"/>
    <property type="match status" value="1"/>
</dbReference>
<feature type="compositionally biased region" description="Acidic residues" evidence="1">
    <location>
        <begin position="279"/>
        <end position="290"/>
    </location>
</feature>
<dbReference type="SUPFAM" id="SSF48150">
    <property type="entry name" value="DNA-glycosylase"/>
    <property type="match status" value="1"/>
</dbReference>
<dbReference type="InterPro" id="IPR023170">
    <property type="entry name" value="HhH_base_excis_C"/>
</dbReference>
<dbReference type="SMART" id="SM00478">
    <property type="entry name" value="ENDO3c"/>
    <property type="match status" value="1"/>
</dbReference>
<dbReference type="Pfam" id="PF00730">
    <property type="entry name" value="HhH-GPD"/>
    <property type="match status" value="1"/>
</dbReference>
<evidence type="ECO:0000313" key="4">
    <source>
        <dbReference type="Proteomes" id="UP001295740"/>
    </source>
</evidence>
<accession>A0AAI8VG58</accession>
<feature type="domain" description="HhH-GPD" evidence="2">
    <location>
        <begin position="402"/>
        <end position="609"/>
    </location>
</feature>
<feature type="compositionally biased region" description="Basic and acidic residues" evidence="1">
    <location>
        <begin position="243"/>
        <end position="255"/>
    </location>
</feature>